<evidence type="ECO:0000256" key="2">
    <source>
        <dbReference type="ARBA" id="ARBA00022692"/>
    </source>
</evidence>
<feature type="transmembrane region" description="Helical" evidence="6">
    <location>
        <begin position="112"/>
        <end position="133"/>
    </location>
</feature>
<comment type="subcellular location">
    <subcellularLocation>
        <location evidence="1">Membrane</location>
        <topology evidence="1">Multi-pass membrane protein</topology>
    </subcellularLocation>
</comment>
<dbReference type="InterPro" id="IPR051533">
    <property type="entry name" value="WaaL-like"/>
</dbReference>
<dbReference type="HOGENOM" id="CLU_506916_0_0_7"/>
<evidence type="ECO:0000313" key="8">
    <source>
        <dbReference type="EMBL" id="ABB37646.1"/>
    </source>
</evidence>
<name>Q314K0_OLEA2</name>
<keyword evidence="3 6" id="KW-1133">Transmembrane helix</keyword>
<dbReference type="AlphaFoldDB" id="Q314K0"/>
<evidence type="ECO:0000256" key="6">
    <source>
        <dbReference type="SAM" id="Phobius"/>
    </source>
</evidence>
<evidence type="ECO:0000256" key="3">
    <source>
        <dbReference type="ARBA" id="ARBA00022989"/>
    </source>
</evidence>
<dbReference type="Pfam" id="PF04932">
    <property type="entry name" value="Wzy_C"/>
    <property type="match status" value="1"/>
</dbReference>
<protein>
    <submittedName>
        <fullName evidence="8">O-antigen polymerase</fullName>
    </submittedName>
</protein>
<keyword evidence="4 6" id="KW-0472">Membrane</keyword>
<organism evidence="8 9">
    <name type="scientific">Oleidesulfovibrio alaskensis (strain ATCC BAA-1058 / DSM 17464 / G20)</name>
    <name type="common">Desulfovibrio alaskensis</name>
    <dbReference type="NCBI Taxonomy" id="207559"/>
    <lineage>
        <taxon>Bacteria</taxon>
        <taxon>Pseudomonadati</taxon>
        <taxon>Thermodesulfobacteriota</taxon>
        <taxon>Desulfovibrionia</taxon>
        <taxon>Desulfovibrionales</taxon>
        <taxon>Desulfovibrionaceae</taxon>
        <taxon>Oleidesulfovibrio</taxon>
    </lineage>
</organism>
<evidence type="ECO:0000256" key="4">
    <source>
        <dbReference type="ARBA" id="ARBA00023136"/>
    </source>
</evidence>
<dbReference type="PANTHER" id="PTHR37422:SF13">
    <property type="entry name" value="LIPOPOLYSACCHARIDE BIOSYNTHESIS PROTEIN PA4999-RELATED"/>
    <property type="match status" value="1"/>
</dbReference>
<accession>Q314K0</accession>
<keyword evidence="2 6" id="KW-0812">Transmembrane</keyword>
<feature type="transmembrane region" description="Helical" evidence="6">
    <location>
        <begin position="512"/>
        <end position="528"/>
    </location>
</feature>
<gene>
    <name evidence="8" type="ordered locus">Dde_0845</name>
</gene>
<dbReference type="Proteomes" id="UP000002710">
    <property type="component" value="Chromosome"/>
</dbReference>
<sequence>MRRDMLLPLMLAGYLFLLIFRPYEYWPVLGDFRLERVYMLTFMAAAFFVPGKRLPSSPVHLAVGALALTLLVSALGAYNGQAAWRTVEDYLKYIVFYVMLILSVRNERDFRFVLLAFVAVMGLYVGKSMWEFFVHGRHVYRMGIRRMVGIDVTYGDPNSFAASIAYSLPLFWALVRCRFPSVWVRRGLWLYGGMALVGIIFTGSRSGMVTAIFFALLVLMSSSRKLVGIFVVFLLLVFAWDFMPDDLQQRFLSTFGYGHTGKGAIESAEGRLKGFQQGMEVFTRYPLLGIGPGNFGYSWEGLSSGPKSHNVYGEVAGELGLAGILSFGGLVVVLFRQNILLRRRCRLLLSHPALLRSARRNVHDRSTPVRSPAAARDGGGSNGARYSMKNHVPPAEDNVSTRHGYALKATQQETGEAPYRMKPLPDTPETAGSAPADRTVPQTLAADRHTPQPRPVQAQRRKARAGAGAGGLAGGDLPGSLMFYSLVAQAVMQTLLLMLFKGWGDHNLYRYTWLWLGGVTVLGNFLFAQEVRRHGRS</sequence>
<feature type="transmembrane region" description="Helical" evidence="6">
    <location>
        <begin position="226"/>
        <end position="243"/>
    </location>
</feature>
<dbReference type="KEGG" id="dde:Dde_0845"/>
<dbReference type="STRING" id="207559.Dde_0845"/>
<keyword evidence="9" id="KW-1185">Reference proteome</keyword>
<evidence type="ECO:0000259" key="7">
    <source>
        <dbReference type="Pfam" id="PF04932"/>
    </source>
</evidence>
<feature type="transmembrane region" description="Helical" evidence="6">
    <location>
        <begin position="57"/>
        <end position="78"/>
    </location>
</feature>
<evidence type="ECO:0000256" key="1">
    <source>
        <dbReference type="ARBA" id="ARBA00004141"/>
    </source>
</evidence>
<feature type="transmembrane region" description="Helical" evidence="6">
    <location>
        <begin position="195"/>
        <end position="219"/>
    </location>
</feature>
<dbReference type="PANTHER" id="PTHR37422">
    <property type="entry name" value="TEICHURONIC ACID BIOSYNTHESIS PROTEIN TUAE"/>
    <property type="match status" value="1"/>
</dbReference>
<dbReference type="RefSeq" id="WP_011366905.1">
    <property type="nucleotide sequence ID" value="NC_007519.1"/>
</dbReference>
<dbReference type="EMBL" id="CP000112">
    <property type="protein sequence ID" value="ABB37646.1"/>
    <property type="molecule type" value="Genomic_DNA"/>
</dbReference>
<feature type="region of interest" description="Disordered" evidence="5">
    <location>
        <begin position="360"/>
        <end position="470"/>
    </location>
</feature>
<reference evidence="8 9" key="1">
    <citation type="journal article" date="2011" name="J. Bacteriol.">
        <title>Complete genome sequence and updated annotation of Desulfovibrio alaskensis G20.</title>
        <authorList>
            <person name="Hauser L.J."/>
            <person name="Land M.L."/>
            <person name="Brown S.D."/>
            <person name="Larimer F."/>
            <person name="Keller K.L."/>
            <person name="Rapp-Giles B.J."/>
            <person name="Price M.N."/>
            <person name="Lin M."/>
            <person name="Bruce D.C."/>
            <person name="Detter J.C."/>
            <person name="Tapia R."/>
            <person name="Han C.S."/>
            <person name="Goodwin L.A."/>
            <person name="Cheng J.F."/>
            <person name="Pitluck S."/>
            <person name="Copeland A."/>
            <person name="Lucas S."/>
            <person name="Nolan M."/>
            <person name="Lapidus A.L."/>
            <person name="Palumbo A.V."/>
            <person name="Wall J.D."/>
        </authorList>
    </citation>
    <scope>NUCLEOTIDE SEQUENCE [LARGE SCALE GENOMIC DNA]</scope>
    <source>
        <strain evidence="9">ATCC BAA 1058 / DSM 17464 / G20</strain>
    </source>
</reference>
<feature type="domain" description="O-antigen ligase-related" evidence="7">
    <location>
        <begin position="194"/>
        <end position="327"/>
    </location>
</feature>
<dbReference type="InterPro" id="IPR007016">
    <property type="entry name" value="O-antigen_ligase-rel_domated"/>
</dbReference>
<proteinExistence type="predicted"/>
<evidence type="ECO:0000256" key="5">
    <source>
        <dbReference type="SAM" id="MobiDB-lite"/>
    </source>
</evidence>
<feature type="transmembrane region" description="Helical" evidence="6">
    <location>
        <begin position="6"/>
        <end position="23"/>
    </location>
</feature>
<dbReference type="GO" id="GO:0016020">
    <property type="term" value="C:membrane"/>
    <property type="evidence" value="ECO:0007669"/>
    <property type="project" value="UniProtKB-SubCell"/>
</dbReference>
<dbReference type="eggNOG" id="COG3307">
    <property type="taxonomic scope" value="Bacteria"/>
</dbReference>
<evidence type="ECO:0000313" key="9">
    <source>
        <dbReference type="Proteomes" id="UP000002710"/>
    </source>
</evidence>
<feature type="transmembrane region" description="Helical" evidence="6">
    <location>
        <begin position="315"/>
        <end position="335"/>
    </location>
</feature>